<proteinExistence type="inferred from homology"/>
<dbReference type="PANTHER" id="PTHR44942:SF4">
    <property type="entry name" value="METHYLTRANSFERASE TYPE 11 DOMAIN-CONTAINING PROTEIN"/>
    <property type="match status" value="1"/>
</dbReference>
<dbReference type="AlphaFoldDB" id="A0AAV2VNT7"/>
<keyword evidence="2 5" id="KW-0489">Methyltransferase</keyword>
<dbReference type="Proteomes" id="UP000018211">
    <property type="component" value="Unassembled WGS sequence"/>
</dbReference>
<accession>A0AAV2VNT7</accession>
<organism evidence="5 6">
    <name type="scientific">Vibrio nigripulchritudo SOn1</name>
    <dbReference type="NCBI Taxonomy" id="1238450"/>
    <lineage>
        <taxon>Bacteria</taxon>
        <taxon>Pseudomonadati</taxon>
        <taxon>Pseudomonadota</taxon>
        <taxon>Gammaproteobacteria</taxon>
        <taxon>Vibrionales</taxon>
        <taxon>Vibrionaceae</taxon>
        <taxon>Vibrio</taxon>
    </lineage>
</organism>
<dbReference type="EMBL" id="CAOF01000082">
    <property type="protein sequence ID" value="CCO46208.1"/>
    <property type="molecule type" value="Genomic_DNA"/>
</dbReference>
<sequence>MSEQYNTQVSEHYAAYRPPIHRKILQDIFPENRRFSTGLDIGCGTGTSTEALSHFCESVIGLEPSEAMLAQATPHENISFLQGAAESIPLGEQSIDVVSFAGSLSYAKSSTLSTELARVCRPDALIVVYDFEVKLEPFLNKLGAAIPPRSSSYNHAENFEGDSNLHKLKVSKAEITLPVTSEELAHVLFSSSRRYSALAERFGKDSSFSRVVEALNKLSHNHQISIDTYHSTYRLKVSESFSI</sequence>
<comment type="similarity">
    <text evidence="1">Belongs to the methyltransferase superfamily.</text>
</comment>
<gene>
    <name evidence="5" type="ORF">VIBNISOn1_1720007</name>
</gene>
<dbReference type="Gene3D" id="3.40.50.150">
    <property type="entry name" value="Vaccinia Virus protein VP39"/>
    <property type="match status" value="1"/>
</dbReference>
<dbReference type="GO" id="GO:0032259">
    <property type="term" value="P:methylation"/>
    <property type="evidence" value="ECO:0007669"/>
    <property type="project" value="UniProtKB-KW"/>
</dbReference>
<evidence type="ECO:0000313" key="5">
    <source>
        <dbReference type="EMBL" id="CCO46208.1"/>
    </source>
</evidence>
<dbReference type="CDD" id="cd02440">
    <property type="entry name" value="AdoMet_MTases"/>
    <property type="match status" value="1"/>
</dbReference>
<evidence type="ECO:0000259" key="4">
    <source>
        <dbReference type="Pfam" id="PF08241"/>
    </source>
</evidence>
<comment type="caution">
    <text evidence="5">The sequence shown here is derived from an EMBL/GenBank/DDBJ whole genome shotgun (WGS) entry which is preliminary data.</text>
</comment>
<evidence type="ECO:0000313" key="6">
    <source>
        <dbReference type="Proteomes" id="UP000018211"/>
    </source>
</evidence>
<dbReference type="RefSeq" id="WP_022611419.1">
    <property type="nucleotide sequence ID" value="NZ_LK391965.1"/>
</dbReference>
<reference evidence="5 6" key="1">
    <citation type="journal article" date="2013" name="ISME J.">
        <title>Comparative genomics of pathogenic lineages of Vibrio nigripulchritudo identifies virulence-associated traits.</title>
        <authorList>
            <person name="Goudenege D."/>
            <person name="Labreuche Y."/>
            <person name="Krin E."/>
            <person name="Ansquer D."/>
            <person name="Mangenot S."/>
            <person name="Calteau A."/>
            <person name="Medigue C."/>
            <person name="Mazel D."/>
            <person name="Polz M.F."/>
            <person name="Le Roux F."/>
        </authorList>
    </citation>
    <scope>NUCLEOTIDE SEQUENCE [LARGE SCALE GENOMIC DNA]</scope>
    <source>
        <strain evidence="5 6">SOn1</strain>
    </source>
</reference>
<dbReference type="GO" id="GO:0008757">
    <property type="term" value="F:S-adenosylmethionine-dependent methyltransferase activity"/>
    <property type="evidence" value="ECO:0007669"/>
    <property type="project" value="InterPro"/>
</dbReference>
<dbReference type="InterPro" id="IPR013216">
    <property type="entry name" value="Methyltransf_11"/>
</dbReference>
<evidence type="ECO:0000256" key="1">
    <source>
        <dbReference type="ARBA" id="ARBA00008361"/>
    </source>
</evidence>
<name>A0AAV2VNT7_9VIBR</name>
<protein>
    <submittedName>
        <fullName evidence="5">SAM-dependent methyltransferase</fullName>
    </submittedName>
</protein>
<dbReference type="InterPro" id="IPR051052">
    <property type="entry name" value="Diverse_substrate_MTase"/>
</dbReference>
<evidence type="ECO:0000256" key="3">
    <source>
        <dbReference type="ARBA" id="ARBA00022679"/>
    </source>
</evidence>
<keyword evidence="3" id="KW-0808">Transferase</keyword>
<dbReference type="Pfam" id="PF08241">
    <property type="entry name" value="Methyltransf_11"/>
    <property type="match status" value="1"/>
</dbReference>
<feature type="domain" description="Methyltransferase type 11" evidence="4">
    <location>
        <begin position="39"/>
        <end position="127"/>
    </location>
</feature>
<dbReference type="SUPFAM" id="SSF53335">
    <property type="entry name" value="S-adenosyl-L-methionine-dependent methyltransferases"/>
    <property type="match status" value="1"/>
</dbReference>
<evidence type="ECO:0000256" key="2">
    <source>
        <dbReference type="ARBA" id="ARBA00022603"/>
    </source>
</evidence>
<dbReference type="PANTHER" id="PTHR44942">
    <property type="entry name" value="METHYLTRANSF_11 DOMAIN-CONTAINING PROTEIN"/>
    <property type="match status" value="1"/>
</dbReference>
<dbReference type="InterPro" id="IPR029063">
    <property type="entry name" value="SAM-dependent_MTases_sf"/>
</dbReference>